<evidence type="ECO:0000256" key="1">
    <source>
        <dbReference type="SAM" id="MobiDB-lite"/>
    </source>
</evidence>
<feature type="region of interest" description="Disordered" evidence="1">
    <location>
        <begin position="463"/>
        <end position="486"/>
    </location>
</feature>
<dbReference type="EMBL" id="CAUYUJ010013036">
    <property type="protein sequence ID" value="CAK0835272.1"/>
    <property type="molecule type" value="Genomic_DNA"/>
</dbReference>
<feature type="transmembrane region" description="Helical" evidence="2">
    <location>
        <begin position="586"/>
        <end position="609"/>
    </location>
</feature>
<evidence type="ECO:0000313" key="4">
    <source>
        <dbReference type="Proteomes" id="UP001189429"/>
    </source>
</evidence>
<accession>A0ABN9SSV4</accession>
<feature type="compositionally biased region" description="Low complexity" evidence="1">
    <location>
        <begin position="508"/>
        <end position="527"/>
    </location>
</feature>
<protein>
    <recommendedName>
        <fullName evidence="5">Autophagy-related protein 9</fullName>
    </recommendedName>
</protein>
<keyword evidence="4" id="KW-1185">Reference proteome</keyword>
<feature type="transmembrane region" description="Helical" evidence="2">
    <location>
        <begin position="820"/>
        <end position="837"/>
    </location>
</feature>
<keyword evidence="2" id="KW-1133">Transmembrane helix</keyword>
<dbReference type="Proteomes" id="UP001189429">
    <property type="component" value="Unassembled WGS sequence"/>
</dbReference>
<sequence>MTPCSPSIRVVADMLVLFTMHVFEFRECMRMMFAALSHSQADFYQFGFHLGSGLEKILPLVRLPPKKSDLREVTRGLVHAFTDTREVDSGAVSRILNDGLSSPFDSDNCNASERCLDYVQKQLEEVYGPLLDITMGSLLNYTCYKKLIMLDSRECWQRAATGLASLSSSLFNMYTLIPDLRKAACPSRFIEATRRFDSKANITLDLITNIVLHASELEMAMRECTELFLKNHLYHFGYHLGVVLDQSTEPSFYRFQQLSFPVSQHSLLEQVLYLAFLKSLIAACAACPLLLLFCSACYGRPAKYQEIAIASEEDGAPLAFTFEFFGGQLELGSEIELLIETREEAPEQVPFEECARPQRGNVSKTKYLHCTALKIRECASYCMLLTLTNELPEMSRSKTCAYTILGMAAPCLAGGARRWKLQTFSRRQGEWQEEKLPQHVGLHFSSWLKRTLPQLMWPVDASAISSSSEDDSMTSSEDTEIGQDGGRDVLMVDGEIMFKPPSHRHRTPASAGGFPKASASSPSASPKSPEEDDCRPGVEAKFFLDNEHVRPPVLDRPVSTMLSASHLQGAVLRVRPQEPMRECCDVLLLASAFAQFALSGYQLLVLLLVHLPVVFRGEMLTLWFHWDRCVVALLVIHKKLHARWYREENLDRSMQLRTRRERGFGCCGAMQRTPTVVPLTTPAPSTTARRKPLPSMAMCLLAYRLRYHVGAGDRVRVKDSRHRRSGQSGVLLDSALNHERRLGVAFGSETDWLERSSLSLEERADHAPMWHDRLTGVLVSSTLALWSTSLLLLLLCGGALSDSEGGLLWSLQSDRDPWQWSLGFLILVQCVCIFIEASMRVTQWCLLTCSQAMIYR</sequence>
<proteinExistence type="predicted"/>
<feature type="region of interest" description="Disordered" evidence="1">
    <location>
        <begin position="499"/>
        <end position="534"/>
    </location>
</feature>
<comment type="caution">
    <text evidence="3">The sequence shown here is derived from an EMBL/GenBank/DDBJ whole genome shotgun (WGS) entry which is preliminary data.</text>
</comment>
<feature type="transmembrane region" description="Helical" evidence="2">
    <location>
        <begin position="271"/>
        <end position="293"/>
    </location>
</feature>
<evidence type="ECO:0000313" key="3">
    <source>
        <dbReference type="EMBL" id="CAK0835272.1"/>
    </source>
</evidence>
<feature type="transmembrane region" description="Helical" evidence="2">
    <location>
        <begin position="777"/>
        <end position="800"/>
    </location>
</feature>
<keyword evidence="2" id="KW-0812">Transmembrane</keyword>
<gene>
    <name evidence="3" type="ORF">PCOR1329_LOCUS32307</name>
</gene>
<feature type="compositionally biased region" description="Acidic residues" evidence="1">
    <location>
        <begin position="468"/>
        <end position="481"/>
    </location>
</feature>
<keyword evidence="2" id="KW-0472">Membrane</keyword>
<evidence type="ECO:0000256" key="2">
    <source>
        <dbReference type="SAM" id="Phobius"/>
    </source>
</evidence>
<name>A0ABN9SSV4_9DINO</name>
<organism evidence="3 4">
    <name type="scientific">Prorocentrum cordatum</name>
    <dbReference type="NCBI Taxonomy" id="2364126"/>
    <lineage>
        <taxon>Eukaryota</taxon>
        <taxon>Sar</taxon>
        <taxon>Alveolata</taxon>
        <taxon>Dinophyceae</taxon>
        <taxon>Prorocentrales</taxon>
        <taxon>Prorocentraceae</taxon>
        <taxon>Prorocentrum</taxon>
    </lineage>
</organism>
<reference evidence="3" key="1">
    <citation type="submission" date="2023-10" db="EMBL/GenBank/DDBJ databases">
        <authorList>
            <person name="Chen Y."/>
            <person name="Shah S."/>
            <person name="Dougan E. K."/>
            <person name="Thang M."/>
            <person name="Chan C."/>
        </authorList>
    </citation>
    <scope>NUCLEOTIDE SEQUENCE [LARGE SCALE GENOMIC DNA]</scope>
</reference>
<evidence type="ECO:0008006" key="5">
    <source>
        <dbReference type="Google" id="ProtNLM"/>
    </source>
</evidence>